<proteinExistence type="predicted"/>
<dbReference type="AlphaFoldDB" id="A0A9W9YHY3"/>
<evidence type="ECO:0000313" key="2">
    <source>
        <dbReference type="EMBL" id="KAJ7340303.1"/>
    </source>
</evidence>
<dbReference type="Proteomes" id="UP001163046">
    <property type="component" value="Unassembled WGS sequence"/>
</dbReference>
<organism evidence="2 3">
    <name type="scientific">Desmophyllum pertusum</name>
    <dbReference type="NCBI Taxonomy" id="174260"/>
    <lineage>
        <taxon>Eukaryota</taxon>
        <taxon>Metazoa</taxon>
        <taxon>Cnidaria</taxon>
        <taxon>Anthozoa</taxon>
        <taxon>Hexacorallia</taxon>
        <taxon>Scleractinia</taxon>
        <taxon>Caryophylliina</taxon>
        <taxon>Caryophylliidae</taxon>
        <taxon>Desmophyllum</taxon>
    </lineage>
</organism>
<protein>
    <submittedName>
        <fullName evidence="2">Uncharacterized protein</fullName>
    </submittedName>
</protein>
<keyword evidence="3" id="KW-1185">Reference proteome</keyword>
<feature type="compositionally biased region" description="Acidic residues" evidence="1">
    <location>
        <begin position="109"/>
        <end position="122"/>
    </location>
</feature>
<feature type="compositionally biased region" description="Polar residues" evidence="1">
    <location>
        <begin position="78"/>
        <end position="93"/>
    </location>
</feature>
<evidence type="ECO:0000313" key="3">
    <source>
        <dbReference type="Proteomes" id="UP001163046"/>
    </source>
</evidence>
<accession>A0A9W9YHY3</accession>
<feature type="region of interest" description="Disordered" evidence="1">
    <location>
        <begin position="15"/>
        <end position="36"/>
    </location>
</feature>
<evidence type="ECO:0000256" key="1">
    <source>
        <dbReference type="SAM" id="MobiDB-lite"/>
    </source>
</evidence>
<dbReference type="OrthoDB" id="5988095at2759"/>
<dbReference type="EMBL" id="MU827778">
    <property type="protein sequence ID" value="KAJ7340303.1"/>
    <property type="molecule type" value="Genomic_DNA"/>
</dbReference>
<comment type="caution">
    <text evidence="2">The sequence shown here is derived from an EMBL/GenBank/DDBJ whole genome shotgun (WGS) entry which is preliminary data.</text>
</comment>
<sequence>MSGVDVQSAVNRDQGIYLDFSSNTEANEEKPVSSDEVGQVNKVLFGSIASEKTITFDFSKLIEQVPDERGNILRVPSQESMASTDTYQSNTPSMVHVRPATQPGTSAEPNDDDDDDLWEDEGNLEKSMPSHQFRSIRGLPSENALKQGVQRTLKKRVNKSRGSIRSQMSHDATDDASSVCEDDVMRDMDLTAEEFAE</sequence>
<name>A0A9W9YHY3_9CNID</name>
<reference evidence="2" key="1">
    <citation type="submission" date="2023-01" db="EMBL/GenBank/DDBJ databases">
        <title>Genome assembly of the deep-sea coral Lophelia pertusa.</title>
        <authorList>
            <person name="Herrera S."/>
            <person name="Cordes E."/>
        </authorList>
    </citation>
    <scope>NUCLEOTIDE SEQUENCE</scope>
    <source>
        <strain evidence="2">USNM1676648</strain>
        <tissue evidence="2">Polyp</tissue>
    </source>
</reference>
<feature type="compositionally biased region" description="Polar residues" evidence="1">
    <location>
        <begin position="160"/>
        <end position="170"/>
    </location>
</feature>
<gene>
    <name evidence="2" type="ORF">OS493_003036</name>
</gene>
<feature type="region of interest" description="Disordered" evidence="1">
    <location>
        <begin position="78"/>
        <end position="181"/>
    </location>
</feature>